<keyword evidence="5" id="KW-0406">Ion transport</keyword>
<keyword evidence="4 8" id="KW-1133">Transmembrane helix</keyword>
<dbReference type="EMBL" id="CAJNOW010003279">
    <property type="protein sequence ID" value="CAF1375792.1"/>
    <property type="molecule type" value="Genomic_DNA"/>
</dbReference>
<dbReference type="AlphaFoldDB" id="A0A815J7Z2"/>
<evidence type="ECO:0000256" key="3">
    <source>
        <dbReference type="ARBA" id="ARBA00022692"/>
    </source>
</evidence>
<dbReference type="PANTHER" id="PTHR13800">
    <property type="entry name" value="TRANSIENT RECEPTOR POTENTIAL CATION CHANNEL, SUBFAMILY M, MEMBER 6"/>
    <property type="match status" value="1"/>
</dbReference>
<evidence type="ECO:0000256" key="5">
    <source>
        <dbReference type="ARBA" id="ARBA00023065"/>
    </source>
</evidence>
<evidence type="ECO:0000256" key="6">
    <source>
        <dbReference type="ARBA" id="ARBA00023136"/>
    </source>
</evidence>
<dbReference type="InterPro" id="IPR057366">
    <property type="entry name" value="TRPM-like"/>
</dbReference>
<keyword evidence="6 8" id="KW-0472">Membrane</keyword>
<evidence type="ECO:0000256" key="8">
    <source>
        <dbReference type="SAM" id="Phobius"/>
    </source>
</evidence>
<dbReference type="Proteomes" id="UP000663834">
    <property type="component" value="Unassembled WGS sequence"/>
</dbReference>
<gene>
    <name evidence="11" type="ORF">KQP761_LOCUS8447</name>
</gene>
<evidence type="ECO:0000259" key="10">
    <source>
        <dbReference type="Pfam" id="PF25508"/>
    </source>
</evidence>
<dbReference type="OrthoDB" id="310870at2759"/>
<comment type="caution">
    <text evidence="11">The sequence shown here is derived from an EMBL/GenBank/DDBJ whole genome shotgun (WGS) entry which is preliminary data.</text>
</comment>
<feature type="transmembrane region" description="Helical" evidence="8">
    <location>
        <begin position="1023"/>
        <end position="1050"/>
    </location>
</feature>
<organism evidence="11 12">
    <name type="scientific">Rotaria magnacalcarata</name>
    <dbReference type="NCBI Taxonomy" id="392030"/>
    <lineage>
        <taxon>Eukaryota</taxon>
        <taxon>Metazoa</taxon>
        <taxon>Spiralia</taxon>
        <taxon>Gnathifera</taxon>
        <taxon>Rotifera</taxon>
        <taxon>Eurotatoria</taxon>
        <taxon>Bdelloidea</taxon>
        <taxon>Philodinida</taxon>
        <taxon>Philodinidae</taxon>
        <taxon>Rotaria</taxon>
    </lineage>
</organism>
<comment type="subcellular location">
    <subcellularLocation>
        <location evidence="1">Membrane</location>
        <topology evidence="1">Multi-pass membrane protein</topology>
    </subcellularLocation>
</comment>
<feature type="transmembrane region" description="Helical" evidence="8">
    <location>
        <begin position="948"/>
        <end position="970"/>
    </location>
</feature>
<feature type="transmembrane region" description="Helical" evidence="8">
    <location>
        <begin position="982"/>
        <end position="1002"/>
    </location>
</feature>
<name>A0A815J7Z2_9BILA</name>
<evidence type="ECO:0000256" key="4">
    <source>
        <dbReference type="ARBA" id="ARBA00022989"/>
    </source>
</evidence>
<protein>
    <submittedName>
        <fullName evidence="11">Uncharacterized protein</fullName>
    </submittedName>
</protein>
<evidence type="ECO:0000259" key="9">
    <source>
        <dbReference type="Pfam" id="PF18139"/>
    </source>
</evidence>
<feature type="transmembrane region" description="Helical" evidence="8">
    <location>
        <begin position="806"/>
        <end position="826"/>
    </location>
</feature>
<dbReference type="InterPro" id="IPR041491">
    <property type="entry name" value="TRPM_SLOG"/>
</dbReference>
<evidence type="ECO:0000256" key="1">
    <source>
        <dbReference type="ARBA" id="ARBA00004141"/>
    </source>
</evidence>
<feature type="domain" description="TRPM-like" evidence="10">
    <location>
        <begin position="437"/>
        <end position="702"/>
    </location>
</feature>
<evidence type="ECO:0000256" key="7">
    <source>
        <dbReference type="ARBA" id="ARBA00023303"/>
    </source>
</evidence>
<dbReference type="GO" id="GO:0099604">
    <property type="term" value="F:ligand-gated calcium channel activity"/>
    <property type="evidence" value="ECO:0007669"/>
    <property type="project" value="TreeGrafter"/>
</dbReference>
<keyword evidence="2" id="KW-0813">Transport</keyword>
<proteinExistence type="predicted"/>
<evidence type="ECO:0000313" key="12">
    <source>
        <dbReference type="Proteomes" id="UP000663834"/>
    </source>
</evidence>
<evidence type="ECO:0000256" key="2">
    <source>
        <dbReference type="ARBA" id="ARBA00022448"/>
    </source>
</evidence>
<reference evidence="11" key="1">
    <citation type="submission" date="2021-02" db="EMBL/GenBank/DDBJ databases">
        <authorList>
            <person name="Nowell W R."/>
        </authorList>
    </citation>
    <scope>NUCLEOTIDE SEQUENCE</scope>
</reference>
<dbReference type="GO" id="GO:0005886">
    <property type="term" value="C:plasma membrane"/>
    <property type="evidence" value="ECO:0007669"/>
    <property type="project" value="TreeGrafter"/>
</dbReference>
<dbReference type="Pfam" id="PF25508">
    <property type="entry name" value="TRPM2"/>
    <property type="match status" value="1"/>
</dbReference>
<dbReference type="PANTHER" id="PTHR13800:SF12">
    <property type="entry name" value="TRANSIENT RECEPTOR POTENTIAL CATION CHANNEL SUBFAMILY M MEMBER-LIKE 2"/>
    <property type="match status" value="1"/>
</dbReference>
<accession>A0A815J7Z2</accession>
<dbReference type="InterPro" id="IPR050927">
    <property type="entry name" value="TRPM"/>
</dbReference>
<feature type="transmembrane region" description="Helical" evidence="8">
    <location>
        <begin position="729"/>
        <end position="749"/>
    </location>
</feature>
<feature type="transmembrane region" description="Helical" evidence="8">
    <location>
        <begin position="878"/>
        <end position="898"/>
    </location>
</feature>
<evidence type="ECO:0000313" key="11">
    <source>
        <dbReference type="EMBL" id="CAF1375792.1"/>
    </source>
</evidence>
<keyword evidence="3 8" id="KW-0812">Transmembrane</keyword>
<feature type="domain" description="TRPM SLOG" evidence="9">
    <location>
        <begin position="78"/>
        <end position="313"/>
    </location>
</feature>
<dbReference type="Pfam" id="PF18139">
    <property type="entry name" value="LSDAT_euk"/>
    <property type="match status" value="1"/>
</dbReference>
<feature type="transmembrane region" description="Helical" evidence="8">
    <location>
        <begin position="838"/>
        <end position="857"/>
    </location>
</feature>
<keyword evidence="7" id="KW-0407">Ion channel</keyword>
<sequence>MSAHKVSYEKWRDAITPLDLKQCPTCILFSKEQQLPLEQHQNEKCGYGRLKSSHSYEGQPKSQNFGIFYNQYESRLTKFIRCDIREETEKLYKLIQDDCSQKPHLIISIYGGAKYFQMNERLEKEFMRGIIEAATIADGWILTNGLSRGIGKLVGEAILQDRTLNRGSKDLVSIGLAKWGSLPEETREQLSKKFTSQKNAIQNGANEEDYEFPREILKTTDAETIERHLTYMVLFDDGKLSGYICDEQRRMFVQEATNDKNKCYAVTVIVEGGINTLEVILNDLKDSRPVVIIDGSGRIADVLSDLLKRHPESVPEAVQIDAGLNNFFQNDETNSDTSCKTIERRLCKRQINKIMNMEYRDLLNVYTLDEDSNVAKTIFDAIFKRYEMMVPKNRGNCHDQLENQDDSRKSIETLLDLSIKWNSCEGLEKVLKHIKRKSIQLSPEELKNHFITSLKDNKFMLVAYLFRSQYDVLEKLQRNDVLYLYRNSRTKQHAKTYLFSSLNGGNREIFPSLAVIDAICEEYIGSFMQPLYFNKKQKRNQILAGLKRTCCELTRKICRCCWEPKYKKNYIYDYLSISMLTPIIERSYSEQHKLRDLFLWSVFMGHVELAKVLLVYLKPRICASLIASKVFTEYSKKTNIIQFKNKMKNIADEFELYAVKCIDSCYEYNETKACELILRQISLFGNITIAQVAVSAKSKKFILTACFGRVMSEAWYDKLDEINRNAVEMPMLTIGLLSFGVLAPFYIVYRNQNQKEPQEQSTSNEDDQLDHNGINHYMPSNDSQKLTLSSYLNRFISFHECPMIKMMYNFIANVWLLLTFSYMMLYHFDPPLNKKLPHWTEIFVIITVTTILLENIRQKYSTFVTNMHECENTMESKLLLLLTKIFHIALYALFYTGIIMRHTMGNTPHLLTAARILMAVDLELWYLQSLRFMISHSYLGPKLLMIKAMTRDLAAFLYVIFVFIAAYGVVSRSMIMHNKVEFSIYGIFSGIFYTPYSFLFGGSDKVLEEMTEKKNDAYIAETTATYILLAAHMLFITILILNLIIAVFGFTINNVHNDTAFHWQYQRYVLIREYFEKPLFAYPPLTILPHIFYIIRKSFNFCCNNHYHKEPQKTKEKVFKIIPMKEKLMNYRWDGFENAATKSYAKSVVANGFVVSPSPTIDTIYDEIQQLRSVVKTFAHHQSRKLEQN</sequence>